<comment type="caution">
    <text evidence="2">The sequence shown here is derived from an EMBL/GenBank/DDBJ whole genome shotgun (WGS) entry which is preliminary data.</text>
</comment>
<name>A0A366DV85_9HYPH</name>
<organism evidence="2 3">
    <name type="scientific">Pseudochrobactrum asaccharolyticum</name>
    <dbReference type="NCBI Taxonomy" id="354351"/>
    <lineage>
        <taxon>Bacteria</taxon>
        <taxon>Pseudomonadati</taxon>
        <taxon>Pseudomonadota</taxon>
        <taxon>Alphaproteobacteria</taxon>
        <taxon>Hyphomicrobiales</taxon>
        <taxon>Brucellaceae</taxon>
        <taxon>Pseudochrobactrum</taxon>
    </lineage>
</organism>
<dbReference type="RefSeq" id="WP_113945390.1">
    <property type="nucleotide sequence ID" value="NZ_JBHEEG010000007.1"/>
</dbReference>
<dbReference type="OrthoDB" id="9775595at2"/>
<evidence type="ECO:0000313" key="2">
    <source>
        <dbReference type="EMBL" id="RBO93118.1"/>
    </source>
</evidence>
<protein>
    <submittedName>
        <fullName evidence="2">FR47-like protein</fullName>
    </submittedName>
</protein>
<evidence type="ECO:0000313" key="3">
    <source>
        <dbReference type="Proteomes" id="UP000252893"/>
    </source>
</evidence>
<feature type="domain" description="N-acetyltransferase" evidence="1">
    <location>
        <begin position="123"/>
        <end position="253"/>
    </location>
</feature>
<evidence type="ECO:0000259" key="1">
    <source>
        <dbReference type="PROSITE" id="PS51186"/>
    </source>
</evidence>
<dbReference type="EMBL" id="QNRH01000006">
    <property type="protein sequence ID" value="RBO93118.1"/>
    <property type="molecule type" value="Genomic_DNA"/>
</dbReference>
<dbReference type="Pfam" id="PF00583">
    <property type="entry name" value="Acetyltransf_1"/>
    <property type="match status" value="1"/>
</dbReference>
<dbReference type="AlphaFoldDB" id="A0A366DV85"/>
<proteinExistence type="predicted"/>
<reference evidence="2 3" key="1">
    <citation type="submission" date="2018-06" db="EMBL/GenBank/DDBJ databases">
        <title>Genomic Encyclopedia of Type Strains, Phase IV (KMG-IV): sequencing the most valuable type-strain genomes for metagenomic binning, comparative biology and taxonomic classification.</title>
        <authorList>
            <person name="Goeker M."/>
        </authorList>
    </citation>
    <scope>NUCLEOTIDE SEQUENCE [LARGE SCALE GENOMIC DNA]</scope>
    <source>
        <strain evidence="2 3">DSM 25619</strain>
    </source>
</reference>
<keyword evidence="3" id="KW-1185">Reference proteome</keyword>
<dbReference type="InterPro" id="IPR016181">
    <property type="entry name" value="Acyl_CoA_acyltransferase"/>
</dbReference>
<dbReference type="Gene3D" id="3.40.630.30">
    <property type="match status" value="1"/>
</dbReference>
<sequence>MSKIRQYEELGFRAWPAAQVTHLGDWAVQLTPYYPSKRGNSVNLLNPSDDADLAQRVEACEALFTEQGKQPVFRLTPLAPPALADYLSARGYTTAGGSSVMACDLRDNAFLKVPQPRLPLRLVHFREGQEIGYSRISGDFHNRPEPQIEGLAQVLSSIQPQKYVIAGFSGAEPAATLLCVSENGYTGLLDLCIGETFRRRGFAKALVLNEMAQALSRGDHRFWLQVETANHAARALYQGLGFSTVYDYIYYCR</sequence>
<dbReference type="Proteomes" id="UP000252893">
    <property type="component" value="Unassembled WGS sequence"/>
</dbReference>
<accession>A0A366DV85</accession>
<dbReference type="SUPFAM" id="SSF55729">
    <property type="entry name" value="Acyl-CoA N-acyltransferases (Nat)"/>
    <property type="match status" value="1"/>
</dbReference>
<dbReference type="InterPro" id="IPR000182">
    <property type="entry name" value="GNAT_dom"/>
</dbReference>
<dbReference type="PROSITE" id="PS51186">
    <property type="entry name" value="GNAT"/>
    <property type="match status" value="1"/>
</dbReference>
<dbReference type="GO" id="GO:0016747">
    <property type="term" value="F:acyltransferase activity, transferring groups other than amino-acyl groups"/>
    <property type="evidence" value="ECO:0007669"/>
    <property type="project" value="InterPro"/>
</dbReference>
<gene>
    <name evidence="2" type="ORF">DFR47_106202</name>
</gene>